<evidence type="ECO:0000313" key="2">
    <source>
        <dbReference type="EMBL" id="KAL3752360.1"/>
    </source>
</evidence>
<reference evidence="2 3" key="1">
    <citation type="submission" date="2024-11" db="EMBL/GenBank/DDBJ databases">
        <title>Chromosome-level genome assembly of Eucalyptus globulus Labill. provides insights into its genome evolution.</title>
        <authorList>
            <person name="Li X."/>
        </authorList>
    </citation>
    <scope>NUCLEOTIDE SEQUENCE [LARGE SCALE GENOMIC DNA]</scope>
    <source>
        <strain evidence="2">CL2024</strain>
        <tissue evidence="2">Fresh tender leaves</tissue>
    </source>
</reference>
<dbReference type="InterPro" id="IPR004158">
    <property type="entry name" value="DUF247_pln"/>
</dbReference>
<protein>
    <submittedName>
        <fullName evidence="2">Uncharacterized protein</fullName>
    </submittedName>
</protein>
<accession>A0ABD3LKN9</accession>
<evidence type="ECO:0000256" key="1">
    <source>
        <dbReference type="SAM" id="Phobius"/>
    </source>
</evidence>
<comment type="caution">
    <text evidence="2">The sequence shown here is derived from an EMBL/GenBank/DDBJ whole genome shotgun (WGS) entry which is preliminary data.</text>
</comment>
<organism evidence="2 3">
    <name type="scientific">Eucalyptus globulus</name>
    <name type="common">Tasmanian blue gum</name>
    <dbReference type="NCBI Taxonomy" id="34317"/>
    <lineage>
        <taxon>Eukaryota</taxon>
        <taxon>Viridiplantae</taxon>
        <taxon>Streptophyta</taxon>
        <taxon>Embryophyta</taxon>
        <taxon>Tracheophyta</taxon>
        <taxon>Spermatophyta</taxon>
        <taxon>Magnoliopsida</taxon>
        <taxon>eudicotyledons</taxon>
        <taxon>Gunneridae</taxon>
        <taxon>Pentapetalae</taxon>
        <taxon>rosids</taxon>
        <taxon>malvids</taxon>
        <taxon>Myrtales</taxon>
        <taxon>Myrtaceae</taxon>
        <taxon>Myrtoideae</taxon>
        <taxon>Eucalypteae</taxon>
        <taxon>Eucalyptus</taxon>
    </lineage>
</organism>
<dbReference type="AlphaFoldDB" id="A0ABD3LKN9"/>
<proteinExistence type="predicted"/>
<dbReference type="EMBL" id="JBJKBG010000002">
    <property type="protein sequence ID" value="KAL3752360.1"/>
    <property type="molecule type" value="Genomic_DNA"/>
</dbReference>
<keyword evidence="1" id="KW-1133">Transmembrane helix</keyword>
<keyword evidence="1" id="KW-0472">Membrane</keyword>
<gene>
    <name evidence="2" type="ORF">ACJRO7_013073</name>
</gene>
<keyword evidence="3" id="KW-1185">Reference proteome</keyword>
<evidence type="ECO:0000313" key="3">
    <source>
        <dbReference type="Proteomes" id="UP001634007"/>
    </source>
</evidence>
<sequence>MSGESNSRGDHTTESSVHHVVHIDQSFLSELEGSMQELPRLLTTGAGRDSCCIFRVPQSLSEINKKAYHPYIVSIGPFHHGKAQFQMIQEHKWRYLRHLLLRAESKRVVLKDFFEAVAPMEEEIRKSYSETLEFDGRDLIRMMVLDGCFIIELFWKVARMVLPDPCDPLLTIASIVPADPHDPLFTMAWVLPALMRDLLRLENQIPYFVLQKLFDLSVGSGNDGPSLAKLALWFFNCLVQRPVHVLENCYDKEGKHLLDLFHLSYIPDCQEKQRRPSRSLHLIRSAKELNQAGVKFKPRKTHSILDVKFRNGVLEIPLLTIDDFWSSLFLNFVAFEQCYCLSSKHFTTYANLMGCLIKTPADAGFLGYHKIIENYIGTDEEVALFFNNVRKDVAFDVKRSYLSKVFEEVNERCRNYWHVRWAEFMHTYFNTPWSFMSAAAALLLLLLTMTQTSYAVYQSYRPADPPK</sequence>
<feature type="transmembrane region" description="Helical" evidence="1">
    <location>
        <begin position="433"/>
        <end position="457"/>
    </location>
</feature>
<name>A0ABD3LKN9_EUCGL</name>
<dbReference type="Pfam" id="PF03140">
    <property type="entry name" value="DUF247"/>
    <property type="match status" value="1"/>
</dbReference>
<keyword evidence="1" id="KW-0812">Transmembrane</keyword>
<dbReference type="PANTHER" id="PTHR31170">
    <property type="entry name" value="BNAC04G53230D PROTEIN"/>
    <property type="match status" value="1"/>
</dbReference>
<dbReference type="PANTHER" id="PTHR31170:SF21">
    <property type="match status" value="1"/>
</dbReference>
<dbReference type="Proteomes" id="UP001634007">
    <property type="component" value="Unassembled WGS sequence"/>
</dbReference>